<feature type="transmembrane region" description="Helical" evidence="8">
    <location>
        <begin position="141"/>
        <end position="160"/>
    </location>
</feature>
<feature type="domain" description="Major facilitator superfamily (MFS) profile" evidence="9">
    <location>
        <begin position="1"/>
        <end position="456"/>
    </location>
</feature>
<keyword evidence="3 8" id="KW-0812">Transmembrane</keyword>
<evidence type="ECO:0000259" key="9">
    <source>
        <dbReference type="PROSITE" id="PS50850"/>
    </source>
</evidence>
<organism evidence="10 11">
    <name type="scientific">Aphanomyces euteiches</name>
    <dbReference type="NCBI Taxonomy" id="100861"/>
    <lineage>
        <taxon>Eukaryota</taxon>
        <taxon>Sar</taxon>
        <taxon>Stramenopiles</taxon>
        <taxon>Oomycota</taxon>
        <taxon>Saprolegniomycetes</taxon>
        <taxon>Saprolegniales</taxon>
        <taxon>Verrucalvaceae</taxon>
        <taxon>Aphanomyces</taxon>
    </lineage>
</organism>
<dbReference type="Gene3D" id="1.20.1250.20">
    <property type="entry name" value="MFS general substrate transporter like domains"/>
    <property type="match status" value="1"/>
</dbReference>
<feature type="transmembrane region" description="Helical" evidence="8">
    <location>
        <begin position="274"/>
        <end position="296"/>
    </location>
</feature>
<dbReference type="Proteomes" id="UP000481153">
    <property type="component" value="Unassembled WGS sequence"/>
</dbReference>
<feature type="transmembrane region" description="Helical" evidence="8">
    <location>
        <begin position="340"/>
        <end position="366"/>
    </location>
</feature>
<feature type="transmembrane region" description="Helical" evidence="8">
    <location>
        <begin position="49"/>
        <end position="72"/>
    </location>
</feature>
<keyword evidence="4 8" id="KW-1133">Transmembrane helix</keyword>
<evidence type="ECO:0000256" key="6">
    <source>
        <dbReference type="ARBA" id="ARBA00024338"/>
    </source>
</evidence>
<name>A0A6G0WZF2_9STRA</name>
<feature type="transmembrane region" description="Helical" evidence="8">
    <location>
        <begin position="240"/>
        <end position="262"/>
    </location>
</feature>
<dbReference type="InterPro" id="IPR020846">
    <property type="entry name" value="MFS_dom"/>
</dbReference>
<feature type="region of interest" description="Disordered" evidence="7">
    <location>
        <begin position="461"/>
        <end position="484"/>
    </location>
</feature>
<feature type="transmembrane region" description="Helical" evidence="8">
    <location>
        <begin position="429"/>
        <end position="452"/>
    </location>
</feature>
<proteinExistence type="inferred from homology"/>
<dbReference type="GO" id="GO:0016020">
    <property type="term" value="C:membrane"/>
    <property type="evidence" value="ECO:0007669"/>
    <property type="project" value="UniProtKB-SubCell"/>
</dbReference>
<feature type="transmembrane region" description="Helical" evidence="8">
    <location>
        <begin position="7"/>
        <end position="29"/>
    </location>
</feature>
<comment type="subcellular location">
    <subcellularLocation>
        <location evidence="1">Membrane</location>
        <topology evidence="1">Multi-pass membrane protein</topology>
    </subcellularLocation>
</comment>
<dbReference type="PROSITE" id="PS50850">
    <property type="entry name" value="MFS"/>
    <property type="match status" value="1"/>
</dbReference>
<evidence type="ECO:0000313" key="10">
    <source>
        <dbReference type="EMBL" id="KAF0732942.1"/>
    </source>
</evidence>
<comment type="similarity">
    <text evidence="6">Belongs to the major facilitator superfamily. Spinster (TC 2.A.1.49) family.</text>
</comment>
<sequence length="484" mass="51785">MLSATQVVVVLCVINTINFIYCVIIPSAPVQFQSFVQDALGVSANRTNAYMGLVESTNFTTYAVSLIVFGFLSKKQRPFHLITCGVVLWSIAAFLCGFSYYASSFAMVFVGRGLSGIAEASYSALSPPFIEKHAPETSRNFWTGAYYGCMSLGTGIGYIYGSRVAASLGWNWSFLIAGIAMAPLLCVTLFAIPDQFNRPFHENSTATAPSDKIASDATDSFVWMNLVSILKSPMFITSTLGLAAHTFFLEGLSVFGPAILIGRQVFPTAWVAPLFGAAVVVGGILGGAIGGYAMDAACAGRENDRPLRLRTACRQRFAFILASMPLGIGAVFAIHNQSIFLPLFVLTVICLYATLGTTTTTILLSVPESRHGLATGLSTALTQVLGSVPAPLAIGVVKDWLSPGCGGSLDSSVVSEECASARNQEGLQWTLLLLVLWLSWALLLWSISLWIAERTTRTEASPRQEKVVETKSSAIQGQDSAQVL</sequence>
<feature type="transmembrane region" description="Helical" evidence="8">
    <location>
        <begin position="79"/>
        <end position="101"/>
    </location>
</feature>
<feature type="compositionally biased region" description="Polar residues" evidence="7">
    <location>
        <begin position="470"/>
        <end position="484"/>
    </location>
</feature>
<dbReference type="SUPFAM" id="SSF103473">
    <property type="entry name" value="MFS general substrate transporter"/>
    <property type="match status" value="1"/>
</dbReference>
<feature type="transmembrane region" description="Helical" evidence="8">
    <location>
        <begin position="172"/>
        <end position="192"/>
    </location>
</feature>
<feature type="transmembrane region" description="Helical" evidence="8">
    <location>
        <begin position="317"/>
        <end position="334"/>
    </location>
</feature>
<evidence type="ECO:0000256" key="7">
    <source>
        <dbReference type="SAM" id="MobiDB-lite"/>
    </source>
</evidence>
<feature type="transmembrane region" description="Helical" evidence="8">
    <location>
        <begin position="373"/>
        <end position="394"/>
    </location>
</feature>
<evidence type="ECO:0000256" key="2">
    <source>
        <dbReference type="ARBA" id="ARBA00022448"/>
    </source>
</evidence>
<dbReference type="InterPro" id="IPR044770">
    <property type="entry name" value="MFS_spinster-like"/>
</dbReference>
<dbReference type="AlphaFoldDB" id="A0A6G0WZF2"/>
<evidence type="ECO:0000256" key="1">
    <source>
        <dbReference type="ARBA" id="ARBA00004141"/>
    </source>
</evidence>
<evidence type="ECO:0000313" key="11">
    <source>
        <dbReference type="Proteomes" id="UP000481153"/>
    </source>
</evidence>
<dbReference type="PANTHER" id="PTHR23505">
    <property type="entry name" value="SPINSTER"/>
    <property type="match status" value="1"/>
</dbReference>
<dbReference type="GO" id="GO:0022857">
    <property type="term" value="F:transmembrane transporter activity"/>
    <property type="evidence" value="ECO:0007669"/>
    <property type="project" value="InterPro"/>
</dbReference>
<accession>A0A6G0WZF2</accession>
<keyword evidence="11" id="KW-1185">Reference proteome</keyword>
<dbReference type="InterPro" id="IPR011701">
    <property type="entry name" value="MFS"/>
</dbReference>
<keyword evidence="2" id="KW-0813">Transport</keyword>
<keyword evidence="5 8" id="KW-0472">Membrane</keyword>
<evidence type="ECO:0000256" key="5">
    <source>
        <dbReference type="ARBA" id="ARBA00023136"/>
    </source>
</evidence>
<reference evidence="10 11" key="1">
    <citation type="submission" date="2019-07" db="EMBL/GenBank/DDBJ databases">
        <title>Genomics analysis of Aphanomyces spp. identifies a new class of oomycete effector associated with host adaptation.</title>
        <authorList>
            <person name="Gaulin E."/>
        </authorList>
    </citation>
    <scope>NUCLEOTIDE SEQUENCE [LARGE SCALE GENOMIC DNA]</scope>
    <source>
        <strain evidence="10 11">ATCC 201684</strain>
    </source>
</reference>
<dbReference type="EMBL" id="VJMJ01000127">
    <property type="protein sequence ID" value="KAF0732942.1"/>
    <property type="molecule type" value="Genomic_DNA"/>
</dbReference>
<evidence type="ECO:0000256" key="3">
    <source>
        <dbReference type="ARBA" id="ARBA00022692"/>
    </source>
</evidence>
<dbReference type="VEuPathDB" id="FungiDB:AeMF1_010721"/>
<gene>
    <name evidence="10" type="ORF">Ae201684_010050</name>
</gene>
<evidence type="ECO:0000256" key="8">
    <source>
        <dbReference type="SAM" id="Phobius"/>
    </source>
</evidence>
<protein>
    <recommendedName>
        <fullName evidence="9">Major facilitator superfamily (MFS) profile domain-containing protein</fullName>
    </recommendedName>
</protein>
<dbReference type="Pfam" id="PF07690">
    <property type="entry name" value="MFS_1"/>
    <property type="match status" value="1"/>
</dbReference>
<dbReference type="InterPro" id="IPR036259">
    <property type="entry name" value="MFS_trans_sf"/>
</dbReference>
<evidence type="ECO:0000256" key="4">
    <source>
        <dbReference type="ARBA" id="ARBA00022989"/>
    </source>
</evidence>
<dbReference type="PANTHER" id="PTHR23505:SF79">
    <property type="entry name" value="PROTEIN SPINSTER"/>
    <property type="match status" value="1"/>
</dbReference>
<comment type="caution">
    <text evidence="10">The sequence shown here is derived from an EMBL/GenBank/DDBJ whole genome shotgun (WGS) entry which is preliminary data.</text>
</comment>